<dbReference type="PROSITE" id="PS50923">
    <property type="entry name" value="SUSHI"/>
    <property type="match status" value="2"/>
</dbReference>
<dbReference type="InterPro" id="IPR035976">
    <property type="entry name" value="Sushi/SCR/CCP_sf"/>
</dbReference>
<dbReference type="PANTHER" id="PTHR19325:SF570">
    <property type="entry name" value="COMPLEMENT COMPONENT 4 BINDING PROTEIN, MEMBRANE"/>
    <property type="match status" value="1"/>
</dbReference>
<keyword evidence="4" id="KW-0325">Glycoprotein</keyword>
<reference evidence="7" key="1">
    <citation type="submission" date="2025-08" db="UniProtKB">
        <authorList>
            <consortium name="Ensembl"/>
        </authorList>
    </citation>
    <scope>IDENTIFICATION</scope>
</reference>
<evidence type="ECO:0000313" key="7">
    <source>
        <dbReference type="Ensembl" id="ENSPSTP00000008334.1"/>
    </source>
</evidence>
<dbReference type="AlphaFoldDB" id="A0A8C9F1X3"/>
<dbReference type="InterPro" id="IPR000436">
    <property type="entry name" value="Sushi_SCR_CCP_dom"/>
</dbReference>
<evidence type="ECO:0000256" key="3">
    <source>
        <dbReference type="ARBA" id="ARBA00023157"/>
    </source>
</evidence>
<evidence type="ECO:0000256" key="4">
    <source>
        <dbReference type="ARBA" id="ARBA00023180"/>
    </source>
</evidence>
<name>A0A8C9F1X3_PAVCR</name>
<accession>A0A8C9F1X3</accession>
<keyword evidence="8" id="KW-1185">Reference proteome</keyword>
<comment type="caution">
    <text evidence="5">Lacks conserved residue(s) required for the propagation of feature annotation.</text>
</comment>
<keyword evidence="1 5" id="KW-0768">Sushi</keyword>
<dbReference type="SMART" id="SM00032">
    <property type="entry name" value="CCP"/>
    <property type="match status" value="3"/>
</dbReference>
<dbReference type="SUPFAM" id="SSF57535">
    <property type="entry name" value="Complement control module/SCR domain"/>
    <property type="match status" value="3"/>
</dbReference>
<reference evidence="7" key="2">
    <citation type="submission" date="2025-09" db="UniProtKB">
        <authorList>
            <consortium name="Ensembl"/>
        </authorList>
    </citation>
    <scope>IDENTIFICATION</scope>
</reference>
<proteinExistence type="predicted"/>
<feature type="domain" description="Sushi" evidence="6">
    <location>
        <begin position="194"/>
        <end position="258"/>
    </location>
</feature>
<organism evidence="7 8">
    <name type="scientific">Pavo cristatus</name>
    <name type="common">Indian peafowl</name>
    <name type="synonym">Blue peafowl</name>
    <dbReference type="NCBI Taxonomy" id="9049"/>
    <lineage>
        <taxon>Eukaryota</taxon>
        <taxon>Metazoa</taxon>
        <taxon>Chordata</taxon>
        <taxon>Craniata</taxon>
        <taxon>Vertebrata</taxon>
        <taxon>Euteleostomi</taxon>
        <taxon>Archelosauria</taxon>
        <taxon>Archosauria</taxon>
        <taxon>Dinosauria</taxon>
        <taxon>Saurischia</taxon>
        <taxon>Theropoda</taxon>
        <taxon>Coelurosauria</taxon>
        <taxon>Aves</taxon>
        <taxon>Neognathae</taxon>
        <taxon>Galloanserae</taxon>
        <taxon>Galliformes</taxon>
        <taxon>Phasianidae</taxon>
        <taxon>Phasianinae</taxon>
        <taxon>Pavo</taxon>
    </lineage>
</organism>
<dbReference type="Pfam" id="PF00084">
    <property type="entry name" value="Sushi"/>
    <property type="match status" value="3"/>
</dbReference>
<evidence type="ECO:0000259" key="6">
    <source>
        <dbReference type="PROSITE" id="PS50923"/>
    </source>
</evidence>
<dbReference type="CDD" id="cd00033">
    <property type="entry name" value="CCP"/>
    <property type="match status" value="3"/>
</dbReference>
<sequence length="317" mass="34459">MGSGGRGKHPDTSSCWARAVVQGSICPALLLVLLGLLGACGPPPRMTHSQPFDAEQLSSFPVGSRVTYTCLHGAVRIPGVLDTVQCLPGSRWSELRDPCGLSCTTPTTLHFAALSEADEMINFYPAGFTVSYVCRPGYENISESQPTSTCLEDLTWSEVPDIPILVLYLLLAQTSCWLKGDDVEWSELPTCELITCSSPPWISNGRHDGEGVEKFAYNSTVTYSCDSGFQLIGNVSIHCTRAGNARGVWSGAVPQCKEWPGLKRTTVLGGGSKVTNPLTNPAEQSRLWFPQTELRSELHAVTISYSQSFPPTYFFTR</sequence>
<keyword evidence="2" id="KW-0677">Repeat</keyword>
<keyword evidence="3 5" id="KW-1015">Disulfide bond</keyword>
<evidence type="ECO:0000256" key="1">
    <source>
        <dbReference type="ARBA" id="ARBA00022659"/>
    </source>
</evidence>
<evidence type="ECO:0000256" key="2">
    <source>
        <dbReference type="ARBA" id="ARBA00022737"/>
    </source>
</evidence>
<evidence type="ECO:0000313" key="8">
    <source>
        <dbReference type="Proteomes" id="UP000694428"/>
    </source>
</evidence>
<dbReference type="Gene3D" id="2.10.70.10">
    <property type="entry name" value="Complement Module, domain 1"/>
    <property type="match status" value="3"/>
</dbReference>
<dbReference type="InterPro" id="IPR050350">
    <property type="entry name" value="Compl-Cell_Adhes-Reg"/>
</dbReference>
<feature type="disulfide bond" evidence="5">
    <location>
        <begin position="196"/>
        <end position="239"/>
    </location>
</feature>
<dbReference type="PANTHER" id="PTHR19325">
    <property type="entry name" value="COMPLEMENT COMPONENT-RELATED SUSHI DOMAIN-CONTAINING"/>
    <property type="match status" value="1"/>
</dbReference>
<protein>
    <recommendedName>
        <fullName evidence="6">Sushi domain-containing protein</fullName>
    </recommendedName>
</protein>
<feature type="domain" description="Sushi" evidence="6">
    <location>
        <begin position="38"/>
        <end position="101"/>
    </location>
</feature>
<dbReference type="Proteomes" id="UP000694428">
    <property type="component" value="Unplaced"/>
</dbReference>
<dbReference type="Ensembl" id="ENSPSTT00000008747.1">
    <property type="protein sequence ID" value="ENSPSTP00000008334.1"/>
    <property type="gene ID" value="ENSPSTG00000005883.1"/>
</dbReference>
<evidence type="ECO:0000256" key="5">
    <source>
        <dbReference type="PROSITE-ProRule" id="PRU00302"/>
    </source>
</evidence>